<keyword evidence="4" id="KW-1185">Reference proteome</keyword>
<dbReference type="RefSeq" id="WP_014791580.1">
    <property type="nucleotide sequence ID" value="NC_018016.1"/>
</dbReference>
<dbReference type="Pfam" id="PF04977">
    <property type="entry name" value="DivIC"/>
    <property type="match status" value="1"/>
</dbReference>
<dbReference type="KEGG" id="orh:Ornrh_1913"/>
<keyword evidence="2" id="KW-1133">Transmembrane helix</keyword>
<dbReference type="Proteomes" id="UP000006051">
    <property type="component" value="Chromosome"/>
</dbReference>
<dbReference type="InterPro" id="IPR007060">
    <property type="entry name" value="FtsL/DivIC"/>
</dbReference>
<dbReference type="GeneID" id="71569962"/>
<evidence type="ECO:0000313" key="3">
    <source>
        <dbReference type="EMBL" id="AFL98058.1"/>
    </source>
</evidence>
<keyword evidence="2" id="KW-0472">Membrane</keyword>
<accession>I4A274</accession>
<sequence length="114" mass="13685">MEKDNSSPNKNIGILDFLSKYKYIIVTVAFSVWMLFFDQNSFLMHKELSSEISKLNEDVEYYQKELEAQNEELKQLEHDKNSYEKIAREKYFMKKSNEDIFIIELKDSIQPEEN</sequence>
<dbReference type="EMBL" id="CP003283">
    <property type="protein sequence ID" value="AFL98058.1"/>
    <property type="molecule type" value="Genomic_DNA"/>
</dbReference>
<gene>
    <name evidence="3" type="ordered locus">Ornrh_1913</name>
</gene>
<dbReference type="STRING" id="867902.Ornrh_1913"/>
<dbReference type="AlphaFoldDB" id="I4A274"/>
<evidence type="ECO:0000313" key="4">
    <source>
        <dbReference type="Proteomes" id="UP000006051"/>
    </source>
</evidence>
<evidence type="ECO:0000256" key="1">
    <source>
        <dbReference type="SAM" id="Coils"/>
    </source>
</evidence>
<keyword evidence="2" id="KW-0812">Transmembrane</keyword>
<dbReference type="HOGENOM" id="CLU_148655_2_0_10"/>
<reference evidence="3 4" key="1">
    <citation type="submission" date="2012-06" db="EMBL/GenBank/DDBJ databases">
        <title>The complete genome of Ornithobacterium rhinotracheale DSM 15997.</title>
        <authorList>
            <consortium name="US DOE Joint Genome Institute (JGI-PGF)"/>
            <person name="Lucas S."/>
            <person name="Copeland A."/>
            <person name="Lapidus A."/>
            <person name="Goodwin L."/>
            <person name="Pitluck S."/>
            <person name="Peters L."/>
            <person name="Mikhailova N."/>
            <person name="Teshima H."/>
            <person name="Kyrpides N."/>
            <person name="Mavromatis K."/>
            <person name="Pagani I."/>
            <person name="Ivanova N."/>
            <person name="Ovchinnikova G."/>
            <person name="Zeytun A."/>
            <person name="Detter J.C."/>
            <person name="Han C."/>
            <person name="Land M."/>
            <person name="Hauser L."/>
            <person name="Markowitz V."/>
            <person name="Cheng J.-F."/>
            <person name="Hugenholtz P."/>
            <person name="Woyke T."/>
            <person name="Wu D."/>
            <person name="Lang E."/>
            <person name="Kopitz M."/>
            <person name="Brambilla E."/>
            <person name="Klenk H.-P."/>
            <person name="Eisen J.A."/>
        </authorList>
    </citation>
    <scope>NUCLEOTIDE SEQUENCE [LARGE SCALE GENOMIC DNA]</scope>
    <source>
        <strain evidence="4">ATCC 51463 / DSM 15997 / CCUG 23171 / LMG 9086</strain>
    </source>
</reference>
<dbReference type="GeneID" id="97258513"/>
<protein>
    <submittedName>
        <fullName evidence="3">Septum formation initiator</fullName>
    </submittedName>
</protein>
<organism evidence="3 4">
    <name type="scientific">Ornithobacterium rhinotracheale (strain ATCC 51463 / DSM 15997 / CCUG 23171 / CIP 104009 / LMG 9086)</name>
    <dbReference type="NCBI Taxonomy" id="867902"/>
    <lineage>
        <taxon>Bacteria</taxon>
        <taxon>Pseudomonadati</taxon>
        <taxon>Bacteroidota</taxon>
        <taxon>Flavobacteriia</taxon>
        <taxon>Flavobacteriales</taxon>
        <taxon>Weeksellaceae</taxon>
        <taxon>Ornithobacterium</taxon>
    </lineage>
</organism>
<dbReference type="eggNOG" id="COG2919">
    <property type="taxonomic scope" value="Bacteria"/>
</dbReference>
<name>I4A274_ORNRL</name>
<feature type="transmembrane region" description="Helical" evidence="2">
    <location>
        <begin position="20"/>
        <end position="37"/>
    </location>
</feature>
<feature type="coiled-coil region" evidence="1">
    <location>
        <begin position="45"/>
        <end position="86"/>
    </location>
</feature>
<evidence type="ECO:0000256" key="2">
    <source>
        <dbReference type="SAM" id="Phobius"/>
    </source>
</evidence>
<keyword evidence="1" id="KW-0175">Coiled coil</keyword>
<proteinExistence type="predicted"/>